<keyword evidence="2" id="KW-1133">Transmembrane helix</keyword>
<proteinExistence type="predicted"/>
<accession>A0A375E880</accession>
<feature type="region of interest" description="Disordered" evidence="1">
    <location>
        <begin position="119"/>
        <end position="146"/>
    </location>
</feature>
<sequence>MTCATRAGLKRATGLKRAIKRAIKRAGAVPGVVAGAGVVLWLSACAYPYPVEPVAVVPTTYSGSQPTRYDRAFDAAAGALRDQGVTIRVQDATAGTIAGSRNNRPVSASVRRQADGTVRVQFDGGDPDDPGLMQRISRSYDARMGR</sequence>
<keyword evidence="2" id="KW-0472">Membrane</keyword>
<reference evidence="3" key="1">
    <citation type="submission" date="2018-01" db="EMBL/GenBank/DDBJ databases">
        <authorList>
            <person name="Clerissi C."/>
        </authorList>
    </citation>
    <scope>NUCLEOTIDE SEQUENCE</scope>
    <source>
        <strain evidence="3">Cupriavidus taiwanensis STM 8556</strain>
    </source>
</reference>
<keyword evidence="2" id="KW-0812">Transmembrane</keyword>
<comment type="caution">
    <text evidence="3">The sequence shown here is derived from an EMBL/GenBank/DDBJ whole genome shotgun (WGS) entry which is preliminary data.</text>
</comment>
<evidence type="ECO:0000313" key="3">
    <source>
        <dbReference type="EMBL" id="SOZ70746.1"/>
    </source>
</evidence>
<protein>
    <submittedName>
        <fullName evidence="3">Uncharacterized protein</fullName>
    </submittedName>
</protein>
<organism evidence="3">
    <name type="scientific">Cupriavidus taiwanensis</name>
    <dbReference type="NCBI Taxonomy" id="164546"/>
    <lineage>
        <taxon>Bacteria</taxon>
        <taxon>Pseudomonadati</taxon>
        <taxon>Pseudomonadota</taxon>
        <taxon>Betaproteobacteria</taxon>
        <taxon>Burkholderiales</taxon>
        <taxon>Burkholderiaceae</taxon>
        <taxon>Cupriavidus</taxon>
    </lineage>
</organism>
<feature type="transmembrane region" description="Helical" evidence="2">
    <location>
        <begin position="26"/>
        <end position="49"/>
    </location>
</feature>
<evidence type="ECO:0000256" key="1">
    <source>
        <dbReference type="SAM" id="MobiDB-lite"/>
    </source>
</evidence>
<name>A0A375E880_9BURK</name>
<gene>
    <name evidence="3" type="ORF">CBM2613_B170185</name>
</gene>
<evidence type="ECO:0000256" key="2">
    <source>
        <dbReference type="SAM" id="Phobius"/>
    </source>
</evidence>
<dbReference type="Proteomes" id="UP000256952">
    <property type="component" value="Chromosome CBM2613_b"/>
</dbReference>
<dbReference type="AlphaFoldDB" id="A0A375E880"/>
<dbReference type="EMBL" id="OFTH01000042">
    <property type="protein sequence ID" value="SOZ70746.1"/>
    <property type="molecule type" value="Genomic_DNA"/>
</dbReference>